<protein>
    <submittedName>
        <fullName evidence="1">Cytoplasmic protein</fullName>
    </submittedName>
</protein>
<evidence type="ECO:0000313" key="1">
    <source>
        <dbReference type="EMBL" id="OAT27167.1"/>
    </source>
</evidence>
<gene>
    <name evidence="1" type="ORF">M976_02456</name>
</gene>
<accession>A0ABX2W8C6</accession>
<organism evidence="1 2">
    <name type="scientific">Buttiauxella ferragutiae ATCC 51602</name>
    <dbReference type="NCBI Taxonomy" id="1354252"/>
    <lineage>
        <taxon>Bacteria</taxon>
        <taxon>Pseudomonadati</taxon>
        <taxon>Pseudomonadota</taxon>
        <taxon>Gammaproteobacteria</taxon>
        <taxon>Enterobacterales</taxon>
        <taxon>Enterobacteriaceae</taxon>
        <taxon>Buttiauxella</taxon>
    </lineage>
</organism>
<evidence type="ECO:0000313" key="2">
    <source>
        <dbReference type="Proteomes" id="UP000078407"/>
    </source>
</evidence>
<name>A0ABX2W8C6_9ENTR</name>
<reference evidence="1 2" key="1">
    <citation type="submission" date="2016-04" db="EMBL/GenBank/DDBJ databases">
        <title>ATOL: Assembling a taxonomically balanced genome-scale reconstruction of the evolutionary history of the Enterobacteriaceae.</title>
        <authorList>
            <person name="Plunkett G.III."/>
            <person name="Neeno-Eckwall E.C."/>
            <person name="Glasner J.D."/>
            <person name="Perna N.T."/>
        </authorList>
    </citation>
    <scope>NUCLEOTIDE SEQUENCE [LARGE SCALE GENOMIC DNA]</scope>
    <source>
        <strain evidence="1 2">ATCC 51602</strain>
    </source>
</reference>
<comment type="caution">
    <text evidence="1">The sequence shown here is derived from an EMBL/GenBank/DDBJ whole genome shotgun (WGS) entry which is preliminary data.</text>
</comment>
<dbReference type="Proteomes" id="UP000078407">
    <property type="component" value="Unassembled WGS sequence"/>
</dbReference>
<proteinExistence type="predicted"/>
<dbReference type="EMBL" id="LXEQ01000040">
    <property type="protein sequence ID" value="OAT27167.1"/>
    <property type="molecule type" value="Genomic_DNA"/>
</dbReference>
<dbReference type="RefSeq" id="WP_064545161.1">
    <property type="nucleotide sequence ID" value="NZ_LXEQ01000040.1"/>
</dbReference>
<keyword evidence="2" id="KW-1185">Reference proteome</keyword>
<sequence length="400" mass="45970">MCDNNAQKTYQPRNVINSTDVMATIVMRSEQRSDSEDIRRWLANHFYRWVIGSFPHVNPVRNAIDYATWFGIGTDMPAWLPPKLADGGTFYYLDPQHPDIHATERNVVEFLSRQNDTRLAGKLQRINCFTVLEMREAEHKKMQRRRQQGWCPTTQEVLKKVISVASGTLYEFDATHPALRSEMAYESWHMQHCVGHFQDANALTGGYGDHYASRLEQGAMRLFSLRDDNNIPHVTISLQVTPDGPEIEQIKGKQNRHPVKKYATDVLHLLRHVAPLPVRHADCEGMGIVYEKTAEHQGWKFITDIQDEGFLLSVLHNNFHLLQHFATPPIAFQWLLLHSAPGEMHHLQTIDPTVATAAEMLYPQKKWHPIFAGKNTSSEPFEIEGLTLQTTRYLTADERK</sequence>